<dbReference type="AlphaFoldDB" id="A0A915HKZ6"/>
<evidence type="ECO:0000313" key="1">
    <source>
        <dbReference type="Proteomes" id="UP000887565"/>
    </source>
</evidence>
<sequence>MCPEICYEYMSSPNDPCITCKCPKGYKRPLYYDLKECKYGKCVKSNETCIHNYCQCTHGFIRVPFLDEPECRPMPKLGDSCFVKGRKNEIIVLPCGITPNIDSECHLNSSMERGSCQCKTGYKNLNDKNKKCVPILNFEIGSSCEQNSDCSLAYSHCNLSRQCSCRNGYQFKNGSCAWPKKACPFEHGNTGQYWDVKRESCLLKSDPNNHMEVNNCTSSQFAFCFSDLTVLTPEGHFVGHCCPIPMNGEAAVKLTCQNSDLKADSQCSNPIGRIDEMNRNCPVNSHVCADQKYRYDPACCSRPCNVFKAVNVLGRCVLPVKLGESCLHNLQCPMHADCEALNKNYCQGFSYCPDVCTQKFNTYCIECECPDGYELTMKNYTLLPCKNDQGCLDGFRSRSIRATCKYGFCQCPKDSLSLPSGNECVKGN</sequence>
<evidence type="ECO:0000313" key="2">
    <source>
        <dbReference type="WBParaSite" id="nRc.2.0.1.t02145-RA"/>
    </source>
</evidence>
<proteinExistence type="predicted"/>
<protein>
    <submittedName>
        <fullName evidence="2">EB domain-containing protein</fullName>
    </submittedName>
</protein>
<dbReference type="Proteomes" id="UP000887565">
    <property type="component" value="Unplaced"/>
</dbReference>
<name>A0A915HKZ6_ROMCU</name>
<organism evidence="1 2">
    <name type="scientific">Romanomermis culicivorax</name>
    <name type="common">Nematode worm</name>
    <dbReference type="NCBI Taxonomy" id="13658"/>
    <lineage>
        <taxon>Eukaryota</taxon>
        <taxon>Metazoa</taxon>
        <taxon>Ecdysozoa</taxon>
        <taxon>Nematoda</taxon>
        <taxon>Enoplea</taxon>
        <taxon>Dorylaimia</taxon>
        <taxon>Mermithida</taxon>
        <taxon>Mermithoidea</taxon>
        <taxon>Mermithidae</taxon>
        <taxon>Romanomermis</taxon>
    </lineage>
</organism>
<dbReference type="WBParaSite" id="nRc.2.0.1.t02145-RA">
    <property type="protein sequence ID" value="nRc.2.0.1.t02145-RA"/>
    <property type="gene ID" value="nRc.2.0.1.g02145"/>
</dbReference>
<keyword evidence="1" id="KW-1185">Reference proteome</keyword>
<reference evidence="2" key="1">
    <citation type="submission" date="2022-11" db="UniProtKB">
        <authorList>
            <consortium name="WormBaseParasite"/>
        </authorList>
    </citation>
    <scope>IDENTIFICATION</scope>
</reference>
<accession>A0A915HKZ6</accession>